<dbReference type="EMBL" id="BGPR01144112">
    <property type="protein sequence ID" value="GBN73542.1"/>
    <property type="molecule type" value="Genomic_DNA"/>
</dbReference>
<reference evidence="1 2" key="1">
    <citation type="journal article" date="2019" name="Sci. Rep.">
        <title>Orb-weaving spider Araneus ventricosus genome elucidates the spidroin gene catalogue.</title>
        <authorList>
            <person name="Kono N."/>
            <person name="Nakamura H."/>
            <person name="Ohtoshi R."/>
            <person name="Moran D.A.P."/>
            <person name="Shinohara A."/>
            <person name="Yoshida Y."/>
            <person name="Fujiwara M."/>
            <person name="Mori M."/>
            <person name="Tomita M."/>
            <person name="Arakawa K."/>
        </authorList>
    </citation>
    <scope>NUCLEOTIDE SEQUENCE [LARGE SCALE GENOMIC DNA]</scope>
</reference>
<feature type="non-terminal residue" evidence="1">
    <location>
        <position position="1"/>
    </location>
</feature>
<evidence type="ECO:0000313" key="1">
    <source>
        <dbReference type="EMBL" id="GBN73542.1"/>
    </source>
</evidence>
<dbReference type="Proteomes" id="UP000499080">
    <property type="component" value="Unassembled WGS sequence"/>
</dbReference>
<gene>
    <name evidence="1" type="ORF">AVEN_173803_1</name>
</gene>
<name>A0A4Y2RCQ9_ARAVE</name>
<organism evidence="1 2">
    <name type="scientific">Araneus ventricosus</name>
    <name type="common">Orbweaver spider</name>
    <name type="synonym">Epeira ventricosa</name>
    <dbReference type="NCBI Taxonomy" id="182803"/>
    <lineage>
        <taxon>Eukaryota</taxon>
        <taxon>Metazoa</taxon>
        <taxon>Ecdysozoa</taxon>
        <taxon>Arthropoda</taxon>
        <taxon>Chelicerata</taxon>
        <taxon>Arachnida</taxon>
        <taxon>Araneae</taxon>
        <taxon>Araneomorphae</taxon>
        <taxon>Entelegynae</taxon>
        <taxon>Araneoidea</taxon>
        <taxon>Araneidae</taxon>
        <taxon>Araneus</taxon>
    </lineage>
</organism>
<evidence type="ECO:0000313" key="2">
    <source>
        <dbReference type="Proteomes" id="UP000499080"/>
    </source>
</evidence>
<sequence length="141" mass="16188">LPGTKAAISVQLVFKSCYSPYYKYEKFKEAGSIGDFPRRGNANEKPPCRSIREIMEGRPPRQRHWHCGRTPNSPHYERLMRRPSITKVPVIEDGFEEALYVSHQEERLCLLIRQVLIPIFVMIPLVGIPSFSCRAGTTNEV</sequence>
<proteinExistence type="predicted"/>
<accession>A0A4Y2RCQ9</accession>
<protein>
    <submittedName>
        <fullName evidence="1">Uncharacterized protein</fullName>
    </submittedName>
</protein>
<dbReference type="AlphaFoldDB" id="A0A4Y2RCQ9"/>
<comment type="caution">
    <text evidence="1">The sequence shown here is derived from an EMBL/GenBank/DDBJ whole genome shotgun (WGS) entry which is preliminary data.</text>
</comment>
<keyword evidence="2" id="KW-1185">Reference proteome</keyword>